<reference evidence="1" key="1">
    <citation type="journal article" date="2021" name="PeerJ">
        <title>Extensive microbial diversity within the chicken gut microbiome revealed by metagenomics and culture.</title>
        <authorList>
            <person name="Gilroy R."/>
            <person name="Ravi A."/>
            <person name="Getino M."/>
            <person name="Pursley I."/>
            <person name="Horton D.L."/>
            <person name="Alikhan N.F."/>
            <person name="Baker D."/>
            <person name="Gharbi K."/>
            <person name="Hall N."/>
            <person name="Watson M."/>
            <person name="Adriaenssens E.M."/>
            <person name="Foster-Nyarko E."/>
            <person name="Jarju S."/>
            <person name="Secka A."/>
            <person name="Antonio M."/>
            <person name="Oren A."/>
            <person name="Chaudhuri R.R."/>
            <person name="La Ragione R."/>
            <person name="Hildebrand F."/>
            <person name="Pallen M.J."/>
        </authorList>
    </citation>
    <scope>NUCLEOTIDE SEQUENCE</scope>
    <source>
        <strain evidence="1">CHK195-9823</strain>
    </source>
</reference>
<dbReference type="AlphaFoldDB" id="A0A9D1TF23"/>
<accession>A0A9D1TF23</accession>
<proteinExistence type="predicted"/>
<dbReference type="EMBL" id="DXIQ01000043">
    <property type="protein sequence ID" value="HIV38758.1"/>
    <property type="molecule type" value="Genomic_DNA"/>
</dbReference>
<evidence type="ECO:0000313" key="2">
    <source>
        <dbReference type="Proteomes" id="UP000886814"/>
    </source>
</evidence>
<reference evidence="1" key="2">
    <citation type="submission" date="2021-04" db="EMBL/GenBank/DDBJ databases">
        <authorList>
            <person name="Gilroy R."/>
        </authorList>
    </citation>
    <scope>NUCLEOTIDE SEQUENCE</scope>
    <source>
        <strain evidence="1">CHK195-9823</strain>
    </source>
</reference>
<dbReference type="Proteomes" id="UP000886814">
    <property type="component" value="Unassembled WGS sequence"/>
</dbReference>
<organism evidence="1 2">
    <name type="scientific">Candidatus Blautia stercorigallinarum</name>
    <dbReference type="NCBI Taxonomy" id="2838501"/>
    <lineage>
        <taxon>Bacteria</taxon>
        <taxon>Bacillati</taxon>
        <taxon>Bacillota</taxon>
        <taxon>Clostridia</taxon>
        <taxon>Lachnospirales</taxon>
        <taxon>Lachnospiraceae</taxon>
        <taxon>Blautia</taxon>
    </lineage>
</organism>
<protein>
    <recommendedName>
        <fullName evidence="3">DUF5348 domain-containing protein</fullName>
    </recommendedName>
</protein>
<evidence type="ECO:0008006" key="3">
    <source>
        <dbReference type="Google" id="ProtNLM"/>
    </source>
</evidence>
<name>A0A9D1TF23_9FIRM</name>
<evidence type="ECO:0000313" key="1">
    <source>
        <dbReference type="EMBL" id="HIV38758.1"/>
    </source>
</evidence>
<comment type="caution">
    <text evidence="1">The sequence shown here is derived from an EMBL/GenBank/DDBJ whole genome shotgun (WGS) entry which is preliminary data.</text>
</comment>
<sequence length="89" mass="10392">MMGVLHINDRENKISLDSHTEHKKIDLTSGQYIYFKVKNSWIPVIVKYSPESGRWCFCHMENININGQEAMVKDFYDPEDSGSQTSDHR</sequence>
<gene>
    <name evidence="1" type="ORF">H9747_07130</name>
</gene>